<proteinExistence type="predicted"/>
<keyword evidence="1" id="KW-0862">Zinc</keyword>
<evidence type="ECO:0000313" key="4">
    <source>
        <dbReference type="EMBL" id="AHA93373.1"/>
    </source>
</evidence>
<gene>
    <name evidence="4" type="primary">HP27</name>
</gene>
<protein>
    <recommendedName>
        <fullName evidence="3">C2H2-type domain-containing protein</fullName>
    </recommendedName>
</protein>
<feature type="region of interest" description="Disordered" evidence="2">
    <location>
        <begin position="155"/>
        <end position="189"/>
    </location>
</feature>
<evidence type="ECO:0000259" key="3">
    <source>
        <dbReference type="PROSITE" id="PS50157"/>
    </source>
</evidence>
<dbReference type="PROSITE" id="PS00028">
    <property type="entry name" value="ZINC_FINGER_C2H2_1"/>
    <property type="match status" value="1"/>
</dbReference>
<reference evidence="4 5" key="1">
    <citation type="journal article" date="2012" name="PLoS ONE">
        <title>The genome of Chelonid herpesvirus 5 harbors atypical genes.</title>
        <authorList>
            <person name="Ackermann M."/>
            <person name="Koriabine M."/>
            <person name="Hartmann-Fritsch F."/>
            <person name="de Jong P.J."/>
            <person name="Lewis T.D."/>
            <person name="Schetle N."/>
            <person name="Work T.M."/>
            <person name="Dagenais J."/>
            <person name="Balazs G.H."/>
            <person name="Leong J.A."/>
        </authorList>
    </citation>
    <scope>NUCLEOTIDE SEQUENCE [LARGE SCALE GENOMIC DNA]</scope>
</reference>
<organism evidence="4 5">
    <name type="scientific">Chelonid alphaherpesvirus 5</name>
    <dbReference type="NCBI Taxonomy" id="702736"/>
    <lineage>
        <taxon>Viruses</taxon>
        <taxon>Duplodnaviria</taxon>
        <taxon>Heunggongvirae</taxon>
        <taxon>Peploviricota</taxon>
        <taxon>Herviviricetes</taxon>
        <taxon>Herpesvirales</taxon>
        <taxon>Orthoherpesviridae</taxon>
        <taxon>Alphaherpesvirinae</taxon>
        <taxon>Scutavirus</taxon>
        <taxon>Scutavirus chelonidalpha5</taxon>
    </lineage>
</organism>
<dbReference type="RefSeq" id="YP_010795559.1">
    <property type="nucleotide sequence ID" value="NC_075701.1"/>
</dbReference>
<name>V5NYT0_9ALPH</name>
<dbReference type="EMBL" id="HQ878327">
    <property type="protein sequence ID" value="AHA93373.1"/>
    <property type="molecule type" value="Genomic_DNA"/>
</dbReference>
<feature type="domain" description="C2H2-type" evidence="3">
    <location>
        <begin position="61"/>
        <end position="88"/>
    </location>
</feature>
<evidence type="ECO:0000256" key="1">
    <source>
        <dbReference type="PROSITE-ProRule" id="PRU00042"/>
    </source>
</evidence>
<dbReference type="KEGG" id="vg:80532718"/>
<dbReference type="GO" id="GO:0008270">
    <property type="term" value="F:zinc ion binding"/>
    <property type="evidence" value="ECO:0007669"/>
    <property type="project" value="UniProtKB-KW"/>
</dbReference>
<accession>V5NYT0</accession>
<evidence type="ECO:0000256" key="2">
    <source>
        <dbReference type="SAM" id="MobiDB-lite"/>
    </source>
</evidence>
<dbReference type="InterPro" id="IPR036236">
    <property type="entry name" value="Znf_C2H2_sf"/>
</dbReference>
<dbReference type="SUPFAM" id="SSF57667">
    <property type="entry name" value="beta-beta-alpha zinc fingers"/>
    <property type="match status" value="1"/>
</dbReference>
<evidence type="ECO:0000313" key="5">
    <source>
        <dbReference type="Proteomes" id="UP000325782"/>
    </source>
</evidence>
<dbReference type="Gene3D" id="3.30.160.60">
    <property type="entry name" value="Classic Zinc Finger"/>
    <property type="match status" value="1"/>
</dbReference>
<keyword evidence="5" id="KW-1185">Reference proteome</keyword>
<dbReference type="Proteomes" id="UP000325782">
    <property type="component" value="Segment"/>
</dbReference>
<keyword evidence="1" id="KW-0479">Metal-binding</keyword>
<dbReference type="PROSITE" id="PS50157">
    <property type="entry name" value="ZINC_FINGER_C2H2_2"/>
    <property type="match status" value="1"/>
</dbReference>
<sequence>MARKSRSADAATLPPSLAKEFPTLDRGMTLKITKDGLIYYAFNRLVLPKNFGYVTAADDFHVCEDCGKRVKSETYMKNHVREHLGLYRMRCIFCGDGYAQIHELKKHVTVCRALTTERAGWLARVLVAANTVSPRFAKVLTNRLLSRKTKAEERRIGPDGLFEPTEADEREEPLNPVPCPSPPEIGDSCAEEISPAAETQQAVSVLLQIMEGEADVA</sequence>
<dbReference type="InterPro" id="IPR013087">
    <property type="entry name" value="Znf_C2H2_type"/>
</dbReference>
<dbReference type="GeneID" id="80532718"/>
<keyword evidence="1" id="KW-0863">Zinc-finger</keyword>